<gene>
    <name evidence="2" type="ORF">B4O97_18700</name>
</gene>
<comment type="caution">
    <text evidence="2">The sequence shown here is derived from an EMBL/GenBank/DDBJ whole genome shotgun (WGS) entry which is preliminary data.</text>
</comment>
<evidence type="ECO:0000313" key="2">
    <source>
        <dbReference type="EMBL" id="ORC29910.1"/>
    </source>
</evidence>
<organism evidence="2 3">
    <name type="scientific">Marispirochaeta aestuarii</name>
    <dbReference type="NCBI Taxonomy" id="1963862"/>
    <lineage>
        <taxon>Bacteria</taxon>
        <taxon>Pseudomonadati</taxon>
        <taxon>Spirochaetota</taxon>
        <taxon>Spirochaetia</taxon>
        <taxon>Spirochaetales</taxon>
        <taxon>Spirochaetaceae</taxon>
        <taxon>Marispirochaeta</taxon>
    </lineage>
</organism>
<dbReference type="AlphaFoldDB" id="A0A1Y1RSY7"/>
<evidence type="ECO:0000259" key="1">
    <source>
        <dbReference type="Pfam" id="PF13657"/>
    </source>
</evidence>
<keyword evidence="3" id="KW-1185">Reference proteome</keyword>
<feature type="domain" description="HipA N-terminal subdomain 1" evidence="1">
    <location>
        <begin position="3"/>
        <end position="73"/>
    </location>
</feature>
<dbReference type="NCBIfam" id="TIGR03071">
    <property type="entry name" value="couple_hipA"/>
    <property type="match status" value="1"/>
</dbReference>
<dbReference type="Proteomes" id="UP000192343">
    <property type="component" value="Unassembled WGS sequence"/>
</dbReference>
<dbReference type="InterPro" id="IPR017508">
    <property type="entry name" value="HipA_N1"/>
</dbReference>
<protein>
    <recommendedName>
        <fullName evidence="1">HipA N-terminal subdomain 1 domain-containing protein</fullName>
    </recommendedName>
</protein>
<name>A0A1Y1RSY7_9SPIO</name>
<reference evidence="2 3" key="1">
    <citation type="submission" date="2017-03" db="EMBL/GenBank/DDBJ databases">
        <title>Draft Genome sequence of Marispirochaeta sp. strain JC444.</title>
        <authorList>
            <person name="Shivani Y."/>
            <person name="Subhash Y."/>
            <person name="Sasikala C."/>
            <person name="Ramana C."/>
        </authorList>
    </citation>
    <scope>NUCLEOTIDE SEQUENCE [LARGE SCALE GENOMIC DNA]</scope>
    <source>
        <strain evidence="2 3">JC444</strain>
    </source>
</reference>
<dbReference type="OrthoDB" id="196808at2"/>
<sequence>MSLQVFYNTRLAGTLHQYENSRISFEYSRDWADTADSFPISRSIPLSGNYERGTTDHRFFANLLPEAAARETIC</sequence>
<dbReference type="STRING" id="1963862.B4O97_18700"/>
<evidence type="ECO:0000313" key="3">
    <source>
        <dbReference type="Proteomes" id="UP000192343"/>
    </source>
</evidence>
<proteinExistence type="predicted"/>
<dbReference type="Pfam" id="PF13657">
    <property type="entry name" value="Couple_hipA"/>
    <property type="match status" value="1"/>
</dbReference>
<dbReference type="RefSeq" id="WP_083053042.1">
    <property type="nucleotide sequence ID" value="NZ_MWQY01000037.1"/>
</dbReference>
<accession>A0A1Y1RSY7</accession>
<dbReference type="EMBL" id="MWQY01000037">
    <property type="protein sequence ID" value="ORC29910.1"/>
    <property type="molecule type" value="Genomic_DNA"/>
</dbReference>